<dbReference type="PANTHER" id="PTHR31920">
    <property type="entry name" value="B3 DOMAIN-CONTAINING"/>
    <property type="match status" value="1"/>
</dbReference>
<evidence type="ECO:0000256" key="4">
    <source>
        <dbReference type="ARBA" id="ARBA00023163"/>
    </source>
</evidence>
<gene>
    <name evidence="8" type="ORF">CITCOLO1_LOCUS6981</name>
</gene>
<keyword evidence="5" id="KW-0539">Nucleus</keyword>
<dbReference type="Proteomes" id="UP001642487">
    <property type="component" value="Chromosome 2"/>
</dbReference>
<dbReference type="EMBL" id="OZ021736">
    <property type="protein sequence ID" value="CAK9315198.1"/>
    <property type="molecule type" value="Genomic_DNA"/>
</dbReference>
<keyword evidence="3" id="KW-0238">DNA-binding</keyword>
<evidence type="ECO:0000256" key="3">
    <source>
        <dbReference type="ARBA" id="ARBA00023125"/>
    </source>
</evidence>
<dbReference type="CDD" id="cd10017">
    <property type="entry name" value="B3_DNA"/>
    <property type="match status" value="1"/>
</dbReference>
<protein>
    <recommendedName>
        <fullName evidence="7">TF-B3 domain-containing protein</fullName>
    </recommendedName>
</protein>
<dbReference type="InterPro" id="IPR003340">
    <property type="entry name" value="B3_DNA-bd"/>
</dbReference>
<evidence type="ECO:0000256" key="6">
    <source>
        <dbReference type="SAM" id="MobiDB-lite"/>
    </source>
</evidence>
<dbReference type="SMART" id="SM01019">
    <property type="entry name" value="B3"/>
    <property type="match status" value="1"/>
</dbReference>
<sequence length="186" mass="21174">MASSTPPHFFKVLSHALTLQKLEVPTKFVRLHGETLQSEEVCLKVVNGVKWKIGLEKSNQKFWLEKGWAEFVKFYSIDINFFVVFQYNGNSCFHVLIFDKTATGIQYPNASRELNKNISEQGEINRKREENGCFQILGNNQRSKKEDKSQILHSPTPKTMKRSDQAGGSKVISKKSGAEETSLSLF</sequence>
<evidence type="ECO:0000313" key="8">
    <source>
        <dbReference type="EMBL" id="CAK9315198.1"/>
    </source>
</evidence>
<evidence type="ECO:0000256" key="2">
    <source>
        <dbReference type="ARBA" id="ARBA00023015"/>
    </source>
</evidence>
<keyword evidence="4" id="KW-0804">Transcription</keyword>
<keyword evidence="2" id="KW-0805">Transcription regulation</keyword>
<keyword evidence="9" id="KW-1185">Reference proteome</keyword>
<evidence type="ECO:0000256" key="1">
    <source>
        <dbReference type="ARBA" id="ARBA00004123"/>
    </source>
</evidence>
<feature type="domain" description="TF-B3" evidence="7">
    <location>
        <begin position="7"/>
        <end position="101"/>
    </location>
</feature>
<evidence type="ECO:0000259" key="7">
    <source>
        <dbReference type="PROSITE" id="PS50863"/>
    </source>
</evidence>
<name>A0ABP0Y432_9ROSI</name>
<accession>A0ABP0Y432</accession>
<dbReference type="InterPro" id="IPR050655">
    <property type="entry name" value="Plant_B3_domain"/>
</dbReference>
<evidence type="ECO:0000256" key="5">
    <source>
        <dbReference type="ARBA" id="ARBA00023242"/>
    </source>
</evidence>
<feature type="region of interest" description="Disordered" evidence="6">
    <location>
        <begin position="139"/>
        <end position="186"/>
    </location>
</feature>
<dbReference type="SUPFAM" id="SSF101936">
    <property type="entry name" value="DNA-binding pseudobarrel domain"/>
    <property type="match status" value="1"/>
</dbReference>
<dbReference type="Pfam" id="PF02362">
    <property type="entry name" value="B3"/>
    <property type="match status" value="1"/>
</dbReference>
<dbReference type="PROSITE" id="PS50863">
    <property type="entry name" value="B3"/>
    <property type="match status" value="1"/>
</dbReference>
<proteinExistence type="predicted"/>
<evidence type="ECO:0000313" key="9">
    <source>
        <dbReference type="Proteomes" id="UP001642487"/>
    </source>
</evidence>
<dbReference type="Gene3D" id="2.40.330.10">
    <property type="entry name" value="DNA-binding pseudobarrel domain"/>
    <property type="match status" value="1"/>
</dbReference>
<organism evidence="8 9">
    <name type="scientific">Citrullus colocynthis</name>
    <name type="common">colocynth</name>
    <dbReference type="NCBI Taxonomy" id="252529"/>
    <lineage>
        <taxon>Eukaryota</taxon>
        <taxon>Viridiplantae</taxon>
        <taxon>Streptophyta</taxon>
        <taxon>Embryophyta</taxon>
        <taxon>Tracheophyta</taxon>
        <taxon>Spermatophyta</taxon>
        <taxon>Magnoliopsida</taxon>
        <taxon>eudicotyledons</taxon>
        <taxon>Gunneridae</taxon>
        <taxon>Pentapetalae</taxon>
        <taxon>rosids</taxon>
        <taxon>fabids</taxon>
        <taxon>Cucurbitales</taxon>
        <taxon>Cucurbitaceae</taxon>
        <taxon>Benincaseae</taxon>
        <taxon>Citrullus</taxon>
    </lineage>
</organism>
<comment type="subcellular location">
    <subcellularLocation>
        <location evidence="1">Nucleus</location>
    </subcellularLocation>
</comment>
<dbReference type="PANTHER" id="PTHR31920:SF147">
    <property type="entry name" value="TF-B3 DOMAIN-CONTAINING PROTEIN"/>
    <property type="match status" value="1"/>
</dbReference>
<reference evidence="8 9" key="1">
    <citation type="submission" date="2024-03" db="EMBL/GenBank/DDBJ databases">
        <authorList>
            <person name="Gkanogiannis A."/>
            <person name="Becerra Lopez-Lavalle L."/>
        </authorList>
    </citation>
    <scope>NUCLEOTIDE SEQUENCE [LARGE SCALE GENOMIC DNA]</scope>
</reference>
<dbReference type="InterPro" id="IPR015300">
    <property type="entry name" value="DNA-bd_pseudobarrel_sf"/>
</dbReference>